<dbReference type="eggNOG" id="ENOG502SXRQ">
    <property type="taxonomic scope" value="Eukaryota"/>
</dbReference>
<proteinExistence type="predicted"/>
<dbReference type="OrthoDB" id="5427977at2759"/>
<protein>
    <recommendedName>
        <fullName evidence="2">DUF6697 domain-containing protein</fullName>
    </recommendedName>
</protein>
<accession>M2YPY4</accession>
<feature type="domain" description="DUF6697" evidence="2">
    <location>
        <begin position="115"/>
        <end position="363"/>
    </location>
</feature>
<dbReference type="GeneID" id="19339193"/>
<evidence type="ECO:0000313" key="4">
    <source>
        <dbReference type="Proteomes" id="UP000016932"/>
    </source>
</evidence>
<reference evidence="3 4" key="1">
    <citation type="journal article" date="2012" name="PLoS Pathog.">
        <title>Diverse lifestyles and strategies of plant pathogenesis encoded in the genomes of eighteen Dothideomycetes fungi.</title>
        <authorList>
            <person name="Ohm R.A."/>
            <person name="Feau N."/>
            <person name="Henrissat B."/>
            <person name="Schoch C.L."/>
            <person name="Horwitz B.A."/>
            <person name="Barry K.W."/>
            <person name="Condon B.J."/>
            <person name="Copeland A.C."/>
            <person name="Dhillon B."/>
            <person name="Glaser F."/>
            <person name="Hesse C.N."/>
            <person name="Kosti I."/>
            <person name="LaButti K."/>
            <person name="Lindquist E.A."/>
            <person name="Lucas S."/>
            <person name="Salamov A.A."/>
            <person name="Bradshaw R.E."/>
            <person name="Ciuffetti L."/>
            <person name="Hamelin R.C."/>
            <person name="Kema G.H.J."/>
            <person name="Lawrence C."/>
            <person name="Scott J.A."/>
            <person name="Spatafora J.W."/>
            <person name="Turgeon B.G."/>
            <person name="de Wit P.J.G.M."/>
            <person name="Zhong S."/>
            <person name="Goodwin S.B."/>
            <person name="Grigoriev I.V."/>
        </authorList>
    </citation>
    <scope>NUCLEOTIDE SEQUENCE [LARGE SCALE GENOMIC DNA]</scope>
    <source>
        <strain evidence="3 4">CIRAD86</strain>
    </source>
</reference>
<keyword evidence="4" id="KW-1185">Reference proteome</keyword>
<dbReference type="Pfam" id="PF20411">
    <property type="entry name" value="DUF6697"/>
    <property type="match status" value="1"/>
</dbReference>
<dbReference type="InterPro" id="IPR046520">
    <property type="entry name" value="DUF6697"/>
</dbReference>
<gene>
    <name evidence="3" type="ORF">MYCFIDRAFT_37595</name>
</gene>
<name>M2YPY4_PSEFD</name>
<feature type="region of interest" description="Disordered" evidence="1">
    <location>
        <begin position="40"/>
        <end position="59"/>
    </location>
</feature>
<feature type="compositionally biased region" description="Low complexity" evidence="1">
    <location>
        <begin position="280"/>
        <end position="289"/>
    </location>
</feature>
<feature type="region of interest" description="Disordered" evidence="1">
    <location>
        <begin position="266"/>
        <end position="289"/>
    </location>
</feature>
<dbReference type="EMBL" id="KB446562">
    <property type="protein sequence ID" value="EME79770.1"/>
    <property type="molecule type" value="Genomic_DNA"/>
</dbReference>
<evidence type="ECO:0000313" key="3">
    <source>
        <dbReference type="EMBL" id="EME79770.1"/>
    </source>
</evidence>
<dbReference type="RefSeq" id="XP_007929685.1">
    <property type="nucleotide sequence ID" value="XM_007931494.1"/>
</dbReference>
<feature type="region of interest" description="Disordered" evidence="1">
    <location>
        <begin position="64"/>
        <end position="89"/>
    </location>
</feature>
<dbReference type="VEuPathDB" id="FungiDB:MYCFIDRAFT_37595"/>
<dbReference type="HOGENOM" id="CLU_055875_0_0_1"/>
<evidence type="ECO:0000259" key="2">
    <source>
        <dbReference type="Pfam" id="PF20411"/>
    </source>
</evidence>
<organism evidence="3 4">
    <name type="scientific">Pseudocercospora fijiensis (strain CIRAD86)</name>
    <name type="common">Black leaf streak disease fungus</name>
    <name type="synonym">Mycosphaerella fijiensis</name>
    <dbReference type="NCBI Taxonomy" id="383855"/>
    <lineage>
        <taxon>Eukaryota</taxon>
        <taxon>Fungi</taxon>
        <taxon>Dikarya</taxon>
        <taxon>Ascomycota</taxon>
        <taxon>Pezizomycotina</taxon>
        <taxon>Dothideomycetes</taxon>
        <taxon>Dothideomycetidae</taxon>
        <taxon>Mycosphaerellales</taxon>
        <taxon>Mycosphaerellaceae</taxon>
        <taxon>Pseudocercospora</taxon>
    </lineage>
</organism>
<feature type="non-terminal residue" evidence="3">
    <location>
        <position position="364"/>
    </location>
</feature>
<dbReference type="AlphaFoldDB" id="M2YPY4"/>
<dbReference type="Proteomes" id="UP000016932">
    <property type="component" value="Unassembled WGS sequence"/>
</dbReference>
<dbReference type="KEGG" id="pfj:MYCFIDRAFT_37595"/>
<sequence length="364" mass="40715">MLEAPPASEVGANPPATYACCQIEWPNLLALLKHVDSEHKEHDGAHASPVRGRSGTARSRAIAIKAPESSRPAQQLPVTNEADSKKSAQIPAPWQPYAISSLPPLPGSIPAHEQTFSFSFLQDLFGGKVWSPGFYYVSSEQCYLPSKAYWILETENEPFLPTAPGQHGAKLTAFFNETLVDEGMGPGVENYQNTPVFIRQQGESGYRYFGMYSQPRYSDKLSHDTMMQHVPEKVRLALAEQLAESGRPAWVTQALRKAMFPRPEYDGRIPTDSACNTPGTTEEASTSTAAALERGVRKDLEAYAEDLKTWEKQSRMKVKMLTKETIMDAFQKEDTAETPGLRLWWEYFQCVEYDSGFYKMLVDL</sequence>
<evidence type="ECO:0000256" key="1">
    <source>
        <dbReference type="SAM" id="MobiDB-lite"/>
    </source>
</evidence>